<organism evidence="1 2">
    <name type="scientific">Ilyodon furcidens</name>
    <name type="common">goldbreast splitfin</name>
    <dbReference type="NCBI Taxonomy" id="33524"/>
    <lineage>
        <taxon>Eukaryota</taxon>
        <taxon>Metazoa</taxon>
        <taxon>Chordata</taxon>
        <taxon>Craniata</taxon>
        <taxon>Vertebrata</taxon>
        <taxon>Euteleostomi</taxon>
        <taxon>Actinopterygii</taxon>
        <taxon>Neopterygii</taxon>
        <taxon>Teleostei</taxon>
        <taxon>Neoteleostei</taxon>
        <taxon>Acanthomorphata</taxon>
        <taxon>Ovalentaria</taxon>
        <taxon>Atherinomorphae</taxon>
        <taxon>Cyprinodontiformes</taxon>
        <taxon>Goodeidae</taxon>
        <taxon>Ilyodon</taxon>
    </lineage>
</organism>
<dbReference type="EMBL" id="JAHRIQ010012784">
    <property type="protein sequence ID" value="MEQ2225125.1"/>
    <property type="molecule type" value="Genomic_DNA"/>
</dbReference>
<accession>A0ABV0SY96</accession>
<comment type="caution">
    <text evidence="1">The sequence shown here is derived from an EMBL/GenBank/DDBJ whole genome shotgun (WGS) entry which is preliminary data.</text>
</comment>
<protein>
    <submittedName>
        <fullName evidence="1">Uncharacterized protein</fullName>
    </submittedName>
</protein>
<reference evidence="1 2" key="1">
    <citation type="submission" date="2021-06" db="EMBL/GenBank/DDBJ databases">
        <authorList>
            <person name="Palmer J.M."/>
        </authorList>
    </citation>
    <scope>NUCLEOTIDE SEQUENCE [LARGE SCALE GENOMIC DNA]</scope>
    <source>
        <strain evidence="2">if_2019</strain>
        <tissue evidence="1">Muscle</tissue>
    </source>
</reference>
<gene>
    <name evidence="1" type="ORF">ILYODFUR_014300</name>
</gene>
<sequence>MGPPSLTLRRSTSTISTLAFSNTHATLKLLRQCYCAAHAQCQQLRWEQSDSNGKPINRNNGTAEKGDCAHLNLFS</sequence>
<evidence type="ECO:0000313" key="1">
    <source>
        <dbReference type="EMBL" id="MEQ2225125.1"/>
    </source>
</evidence>
<dbReference type="Proteomes" id="UP001482620">
    <property type="component" value="Unassembled WGS sequence"/>
</dbReference>
<name>A0ABV0SY96_9TELE</name>
<evidence type="ECO:0000313" key="2">
    <source>
        <dbReference type="Proteomes" id="UP001482620"/>
    </source>
</evidence>
<keyword evidence="2" id="KW-1185">Reference proteome</keyword>
<proteinExistence type="predicted"/>